<dbReference type="Proteomes" id="UP000284375">
    <property type="component" value="Unassembled WGS sequence"/>
</dbReference>
<comment type="caution">
    <text evidence="2">The sequence shown here is derived from an EMBL/GenBank/DDBJ whole genome shotgun (WGS) entry which is preliminary data.</text>
</comment>
<evidence type="ECO:0000313" key="2">
    <source>
        <dbReference type="EMBL" id="ROV89423.1"/>
    </source>
</evidence>
<feature type="region of interest" description="Disordered" evidence="1">
    <location>
        <begin position="1"/>
        <end position="28"/>
    </location>
</feature>
<feature type="compositionally biased region" description="Basic and acidic residues" evidence="1">
    <location>
        <begin position="18"/>
        <end position="28"/>
    </location>
</feature>
<sequence>MRPYPYRKGGKNPGAARKARDAAKRDSMLGKRTVITTKGPNGKLIQVGSGVLKQVIDSMWASGRVATAEMPPQGDEREDEMVYGAAE</sequence>
<reference evidence="2 3" key="1">
    <citation type="submission" date="2015-09" db="EMBL/GenBank/DDBJ databases">
        <title>Host preference determinants of Valsa canker pathogens revealed by comparative genomics.</title>
        <authorList>
            <person name="Yin Z."/>
            <person name="Huang L."/>
        </authorList>
    </citation>
    <scope>NUCLEOTIDE SEQUENCE [LARGE SCALE GENOMIC DNA]</scope>
    <source>
        <strain evidence="2 3">YSFL</strain>
    </source>
</reference>
<dbReference type="EMBL" id="LJZO01000058">
    <property type="protein sequence ID" value="ROV89423.1"/>
    <property type="molecule type" value="Genomic_DNA"/>
</dbReference>
<keyword evidence="3" id="KW-1185">Reference proteome</keyword>
<proteinExistence type="predicted"/>
<gene>
    <name evidence="2" type="ORF">VSDG_08636</name>
</gene>
<evidence type="ECO:0000313" key="3">
    <source>
        <dbReference type="Proteomes" id="UP000284375"/>
    </source>
</evidence>
<feature type="region of interest" description="Disordered" evidence="1">
    <location>
        <begin position="67"/>
        <end position="87"/>
    </location>
</feature>
<dbReference type="AlphaFoldDB" id="A0A423VEK8"/>
<evidence type="ECO:0000256" key="1">
    <source>
        <dbReference type="SAM" id="MobiDB-lite"/>
    </source>
</evidence>
<organism evidence="2 3">
    <name type="scientific">Cytospora chrysosperma</name>
    <name type="common">Cytospora canker fungus</name>
    <name type="synonym">Sphaeria chrysosperma</name>
    <dbReference type="NCBI Taxonomy" id="252740"/>
    <lineage>
        <taxon>Eukaryota</taxon>
        <taxon>Fungi</taxon>
        <taxon>Dikarya</taxon>
        <taxon>Ascomycota</taxon>
        <taxon>Pezizomycotina</taxon>
        <taxon>Sordariomycetes</taxon>
        <taxon>Sordariomycetidae</taxon>
        <taxon>Diaporthales</taxon>
        <taxon>Cytosporaceae</taxon>
        <taxon>Cytospora</taxon>
    </lineage>
</organism>
<protein>
    <submittedName>
        <fullName evidence="2">Uncharacterized protein</fullName>
    </submittedName>
</protein>
<name>A0A423VEK8_CYTCH</name>
<accession>A0A423VEK8</accession>